<sequence>MMKVLLLNGSPKGPASNSIQLANAFLQGAREKQELEIQTYDIYAMDLRDCRGCFACWNKTPGQCVIHDDMTKILKGILEADWIVYSFPLYYYSLPSRLKLVFDRQLPFRLPFMDAQNEYGGHPDRYDLSKKRWIFISTCGFYTAQGNYETVTSQLDRLYGKNGYTTIFTGEGELFRVPELKKECARYLDIVRQAGREFAGGSISEAVRRQLEEAILPRPVFERLADASWGVEPESGHIQSEAYQFTRQMAGLYNRDHYDKDRVVEFEYTDRNERYQIVLTKTDAQVKKEDFLPYTTRITTPFAVWQSIAREEIRGDEALMQHLYTVDGDFDLLLRWDDFFGTGAAHAPKGPQTNMLYFLVPWMALWIGAPVASRIGFGLISAGLALLFLLSPQLNLTKYDRLGWIVCAGLAGSLVAGVSFPLVIRLSYLGFGLCWLVSACQKVPLSAWYSMNEYGGPDAWNNPIFMKTNRILTVSWGFLYLLFFLVPALPPMVAWIAPALLGVFTLWFQKWYPTFVARGKRE</sequence>
<protein>
    <submittedName>
        <fullName evidence="1">Flavodoxin family protein</fullName>
    </submittedName>
</protein>
<name>A0AC61R9E6_9FIRM</name>
<proteinExistence type="predicted"/>
<accession>A0AC61R9E6</accession>
<dbReference type="EMBL" id="SRYG01000007">
    <property type="protein sequence ID" value="TGY66349.1"/>
    <property type="molecule type" value="Genomic_DNA"/>
</dbReference>
<gene>
    <name evidence="1" type="ORF">E5336_04625</name>
</gene>
<evidence type="ECO:0000313" key="2">
    <source>
        <dbReference type="Proteomes" id="UP000308836"/>
    </source>
</evidence>
<evidence type="ECO:0000313" key="1">
    <source>
        <dbReference type="EMBL" id="TGY66349.1"/>
    </source>
</evidence>
<keyword evidence="2" id="KW-1185">Reference proteome</keyword>
<comment type="caution">
    <text evidence="1">The sequence shown here is derived from an EMBL/GenBank/DDBJ whole genome shotgun (WGS) entry which is preliminary data.</text>
</comment>
<reference evidence="1" key="1">
    <citation type="submission" date="2019-04" db="EMBL/GenBank/DDBJ databases">
        <title>Microbes associate with the intestines of laboratory mice.</title>
        <authorList>
            <person name="Navarre W."/>
            <person name="Wong E."/>
            <person name="Huang K."/>
            <person name="Tropini C."/>
            <person name="Ng K."/>
            <person name="Yu B."/>
        </authorList>
    </citation>
    <scope>NUCLEOTIDE SEQUENCE</scope>
    <source>
        <strain evidence="1">NM09_H32</strain>
    </source>
</reference>
<organism evidence="1 2">
    <name type="scientific">Dubosiella muris</name>
    <dbReference type="NCBI Taxonomy" id="3038133"/>
    <lineage>
        <taxon>Bacteria</taxon>
        <taxon>Bacillati</taxon>
        <taxon>Bacillota</taxon>
        <taxon>Erysipelotrichia</taxon>
        <taxon>Erysipelotrichales</taxon>
        <taxon>Erysipelotrichaceae</taxon>
        <taxon>Dubosiella</taxon>
    </lineage>
</organism>
<dbReference type="Proteomes" id="UP000308836">
    <property type="component" value="Unassembled WGS sequence"/>
</dbReference>